<evidence type="ECO:0000313" key="9">
    <source>
        <dbReference type="Proteomes" id="UP000176451"/>
    </source>
</evidence>
<dbReference type="InterPro" id="IPR027417">
    <property type="entry name" value="P-loop_NTPase"/>
</dbReference>
<dbReference type="GO" id="GO:0044209">
    <property type="term" value="P:AMP salvage"/>
    <property type="evidence" value="ECO:0007669"/>
    <property type="project" value="UniProtKB-UniRule"/>
</dbReference>
<dbReference type="PANTHER" id="PTHR23359">
    <property type="entry name" value="NUCLEOTIDE KINASE"/>
    <property type="match status" value="1"/>
</dbReference>
<comment type="catalytic activity">
    <reaction evidence="5 7">
        <text>AMP + ATP = 2 ADP</text>
        <dbReference type="Rhea" id="RHEA:12973"/>
        <dbReference type="ChEBI" id="CHEBI:30616"/>
        <dbReference type="ChEBI" id="CHEBI:456215"/>
        <dbReference type="ChEBI" id="CHEBI:456216"/>
        <dbReference type="EC" id="2.7.4.3"/>
    </reaction>
</comment>
<comment type="pathway">
    <text evidence="5">Purine metabolism; AMP biosynthesis via salvage pathway; AMP from ADP: step 1/1.</text>
</comment>
<feature type="binding site" evidence="5">
    <location>
        <position position="162"/>
    </location>
    <ligand>
        <name>AMP</name>
        <dbReference type="ChEBI" id="CHEBI:456215"/>
    </ligand>
</feature>
<feature type="binding site" evidence="5">
    <location>
        <position position="130"/>
    </location>
    <ligand>
        <name>ATP</name>
        <dbReference type="ChEBI" id="CHEBI:30616"/>
    </ligand>
</feature>
<dbReference type="PRINTS" id="PR00094">
    <property type="entry name" value="ADENYLTKNASE"/>
</dbReference>
<dbReference type="EC" id="2.7.4.3" evidence="5 7"/>
<dbReference type="NCBIfam" id="TIGR01351">
    <property type="entry name" value="adk"/>
    <property type="match status" value="1"/>
</dbReference>
<organism evidence="8 9">
    <name type="scientific">Candidatus Berkelbacteria bacterium RIFCSPHIGHO2_12_FULL_36_9</name>
    <dbReference type="NCBI Taxonomy" id="1797469"/>
    <lineage>
        <taxon>Bacteria</taxon>
        <taxon>Candidatus Berkelbacteria</taxon>
    </lineage>
</organism>
<feature type="binding site" evidence="5">
    <location>
        <position position="39"/>
    </location>
    <ligand>
        <name>AMP</name>
        <dbReference type="ChEBI" id="CHEBI:456215"/>
    </ligand>
</feature>
<feature type="binding site" evidence="5">
    <location>
        <begin position="13"/>
        <end position="18"/>
    </location>
    <ligand>
        <name>ATP</name>
        <dbReference type="ChEBI" id="CHEBI:30616"/>
    </ligand>
</feature>
<evidence type="ECO:0000256" key="5">
    <source>
        <dbReference type="HAMAP-Rule" id="MF_00235"/>
    </source>
</evidence>
<comment type="function">
    <text evidence="5">Catalyzes the reversible transfer of the terminal phosphate group between ATP and AMP. Plays an important role in cellular energy homeostasis and in adenine nucleotide metabolism.</text>
</comment>
<dbReference type="Proteomes" id="UP000176451">
    <property type="component" value="Unassembled WGS sequence"/>
</dbReference>
<dbReference type="InterPro" id="IPR000850">
    <property type="entry name" value="Adenylat/UMP-CMP_kin"/>
</dbReference>
<accession>A0A1F5ELA2</accession>
<keyword evidence="5" id="KW-0963">Cytoplasm</keyword>
<evidence type="ECO:0000256" key="3">
    <source>
        <dbReference type="ARBA" id="ARBA00022741"/>
    </source>
</evidence>
<dbReference type="AlphaFoldDB" id="A0A1F5ELA2"/>
<comment type="domain">
    <text evidence="5">Consists of three domains, a large central CORE domain and two small peripheral domains, NMPbind and LID, which undergo movements during catalysis. The LID domain closes over the site of phosphoryl transfer upon ATP binding. Assembling and dissambling the active center during each catalytic cycle provides an effective means to prevent ATP hydrolysis.</text>
</comment>
<evidence type="ECO:0000313" key="8">
    <source>
        <dbReference type="EMBL" id="OGD67996.1"/>
    </source>
</evidence>
<dbReference type="SUPFAM" id="SSF52540">
    <property type="entry name" value="P-loop containing nucleoside triphosphate hydrolases"/>
    <property type="match status" value="1"/>
</dbReference>
<proteinExistence type="inferred from homology"/>
<evidence type="ECO:0000256" key="4">
    <source>
        <dbReference type="ARBA" id="ARBA00022777"/>
    </source>
</evidence>
<keyword evidence="3 5" id="KW-0547">Nucleotide-binding</keyword>
<evidence type="ECO:0000256" key="2">
    <source>
        <dbReference type="ARBA" id="ARBA00022727"/>
    </source>
</evidence>
<feature type="binding site" evidence="5">
    <location>
        <position position="95"/>
    </location>
    <ligand>
        <name>AMP</name>
        <dbReference type="ChEBI" id="CHEBI:456215"/>
    </ligand>
</feature>
<evidence type="ECO:0000256" key="1">
    <source>
        <dbReference type="ARBA" id="ARBA00022679"/>
    </source>
</evidence>
<keyword evidence="2 5" id="KW-0545">Nucleotide biosynthesis</keyword>
<feature type="region of interest" description="NMP" evidence="5">
    <location>
        <begin position="33"/>
        <end position="62"/>
    </location>
</feature>
<comment type="similarity">
    <text evidence="5 6">Belongs to the adenylate kinase family.</text>
</comment>
<dbReference type="Gene3D" id="3.40.50.300">
    <property type="entry name" value="P-loop containing nucleotide triphosphate hydrolases"/>
    <property type="match status" value="1"/>
</dbReference>
<keyword evidence="5 7" id="KW-0067">ATP-binding</keyword>
<comment type="subcellular location">
    <subcellularLocation>
        <location evidence="5 7">Cytoplasm</location>
    </subcellularLocation>
</comment>
<dbReference type="HAMAP" id="MF_00235">
    <property type="entry name" value="Adenylate_kinase_Adk"/>
    <property type="match status" value="1"/>
</dbReference>
<protein>
    <recommendedName>
        <fullName evidence="5 7">Adenylate kinase</fullName>
        <shortName evidence="5">AK</shortName>
        <ecNumber evidence="5 7">2.7.4.3</ecNumber>
    </recommendedName>
    <alternativeName>
        <fullName evidence="5">ATP-AMP transphosphorylase</fullName>
    </alternativeName>
    <alternativeName>
        <fullName evidence="5">ATP:AMP phosphotransferase</fullName>
    </alternativeName>
    <alternativeName>
        <fullName evidence="5">Adenylate monophosphate kinase</fullName>
    </alternativeName>
</protein>
<dbReference type="Pfam" id="PF00406">
    <property type="entry name" value="ADK"/>
    <property type="match status" value="1"/>
</dbReference>
<dbReference type="GO" id="GO:0005737">
    <property type="term" value="C:cytoplasm"/>
    <property type="evidence" value="ECO:0007669"/>
    <property type="project" value="UniProtKB-SubCell"/>
</dbReference>
<dbReference type="CDD" id="cd01428">
    <property type="entry name" value="ADK"/>
    <property type="match status" value="1"/>
</dbReference>
<comment type="subunit">
    <text evidence="5 7">Monomer.</text>
</comment>
<dbReference type="InterPro" id="IPR006259">
    <property type="entry name" value="Adenyl_kin_sub"/>
</dbReference>
<dbReference type="GO" id="GO:0005524">
    <property type="term" value="F:ATP binding"/>
    <property type="evidence" value="ECO:0007669"/>
    <property type="project" value="UniProtKB-UniRule"/>
</dbReference>
<sequence length="220" mass="24719">MANKTFIILGPQGSGKGTQARFLSEKINTPIISMGEVSRKARERNDEIGAMAREYYDKGILFPADLIAKLLEAELIKMDLSKGIIFEGVPRNMQQVEIFNKIVVKLNILEPLLIYLNISKETSSKRIKGRKVCSICSMPVMPNDENYQSGVCKKCGGKLITRPDDQPEAIRKRLDSYYQETKPVIELYRQSGKLIEIDGEPSIDAVSREVNKKLVQLGVL</sequence>
<comment type="caution">
    <text evidence="5">Lacks conserved residue(s) required for the propagation of feature annotation.</text>
</comment>
<keyword evidence="4 5" id="KW-0418">Kinase</keyword>
<comment type="caution">
    <text evidence="8">The sequence shown here is derived from an EMBL/GenBank/DDBJ whole genome shotgun (WGS) entry which is preliminary data.</text>
</comment>
<name>A0A1F5ELA2_9BACT</name>
<dbReference type="STRING" id="1797469.A3F08_03620"/>
<dbReference type="EMBL" id="MEZV01000001">
    <property type="protein sequence ID" value="OGD67996.1"/>
    <property type="molecule type" value="Genomic_DNA"/>
</dbReference>
<dbReference type="GO" id="GO:0004017">
    <property type="term" value="F:AMP kinase activity"/>
    <property type="evidence" value="ECO:0007669"/>
    <property type="project" value="UniProtKB-UniRule"/>
</dbReference>
<evidence type="ECO:0000256" key="7">
    <source>
        <dbReference type="RuleBase" id="RU003331"/>
    </source>
</evidence>
<feature type="binding site" evidence="5">
    <location>
        <position position="173"/>
    </location>
    <ligand>
        <name>AMP</name>
        <dbReference type="ChEBI" id="CHEBI:456215"/>
    </ligand>
</feature>
<gene>
    <name evidence="5" type="primary">adk</name>
    <name evidence="8" type="ORF">A3F08_03620</name>
</gene>
<evidence type="ECO:0000256" key="6">
    <source>
        <dbReference type="RuleBase" id="RU003330"/>
    </source>
</evidence>
<keyword evidence="1 5" id="KW-0808">Transferase</keyword>
<feature type="binding site" evidence="5">
    <location>
        <position position="201"/>
    </location>
    <ligand>
        <name>ATP</name>
        <dbReference type="ChEBI" id="CHEBI:30616"/>
    </ligand>
</feature>
<dbReference type="UniPathway" id="UPA00588">
    <property type="reaction ID" value="UER00649"/>
</dbReference>
<reference evidence="8 9" key="1">
    <citation type="journal article" date="2016" name="Nat. Commun.">
        <title>Thousands of microbial genomes shed light on interconnected biogeochemical processes in an aquifer system.</title>
        <authorList>
            <person name="Anantharaman K."/>
            <person name="Brown C.T."/>
            <person name="Hug L.A."/>
            <person name="Sharon I."/>
            <person name="Castelle C.J."/>
            <person name="Probst A.J."/>
            <person name="Thomas B.C."/>
            <person name="Singh A."/>
            <person name="Wilkins M.J."/>
            <person name="Karaoz U."/>
            <person name="Brodie E.L."/>
            <person name="Williams K.H."/>
            <person name="Hubbard S.S."/>
            <person name="Banfield J.F."/>
        </authorList>
    </citation>
    <scope>NUCLEOTIDE SEQUENCE [LARGE SCALE GENOMIC DNA]</scope>
</reference>